<dbReference type="Proteomes" id="UP000295444">
    <property type="component" value="Unassembled WGS sequence"/>
</dbReference>
<dbReference type="AlphaFoldDB" id="A0A4R6SKE1"/>
<keyword evidence="2" id="KW-1185">Reference proteome</keyword>
<reference evidence="1 2" key="1">
    <citation type="submission" date="2019-03" db="EMBL/GenBank/DDBJ databases">
        <title>Genomic Encyclopedia of Type Strains, Phase IV (KMG-IV): sequencing the most valuable type-strain genomes for metagenomic binning, comparative biology and taxonomic classification.</title>
        <authorList>
            <person name="Goeker M."/>
        </authorList>
    </citation>
    <scope>NUCLEOTIDE SEQUENCE [LARGE SCALE GENOMIC DNA]</scope>
    <source>
        <strain evidence="1 2">DSM 45361</strain>
    </source>
</reference>
<gene>
    <name evidence="1" type="ORF">EV186_101540</name>
</gene>
<protein>
    <submittedName>
        <fullName evidence="1">Uncharacterized protein</fullName>
    </submittedName>
</protein>
<dbReference type="EMBL" id="SNXZ01000001">
    <property type="protein sequence ID" value="TDQ04588.1"/>
    <property type="molecule type" value="Genomic_DNA"/>
</dbReference>
<accession>A0A4R6SKE1</accession>
<evidence type="ECO:0000313" key="1">
    <source>
        <dbReference type="EMBL" id="TDQ04588.1"/>
    </source>
</evidence>
<sequence length="79" mass="9229">MLCSTTELGWEQDGDDEVALLRPERVTPGFSLDSVEWRDYVMRPSGWRLQRRLAWHEFKRSVEQSILGPTEMRLPQPVG</sequence>
<evidence type="ECO:0000313" key="2">
    <source>
        <dbReference type="Proteomes" id="UP000295444"/>
    </source>
</evidence>
<name>A0A4R6SKE1_LABRH</name>
<organism evidence="1 2">
    <name type="scientific">Labedaea rhizosphaerae</name>
    <dbReference type="NCBI Taxonomy" id="598644"/>
    <lineage>
        <taxon>Bacteria</taxon>
        <taxon>Bacillati</taxon>
        <taxon>Actinomycetota</taxon>
        <taxon>Actinomycetes</taxon>
        <taxon>Pseudonocardiales</taxon>
        <taxon>Pseudonocardiaceae</taxon>
        <taxon>Labedaea</taxon>
    </lineage>
</organism>
<comment type="caution">
    <text evidence="1">The sequence shown here is derived from an EMBL/GenBank/DDBJ whole genome shotgun (WGS) entry which is preliminary data.</text>
</comment>
<proteinExistence type="predicted"/>